<reference evidence="1 2" key="1">
    <citation type="submission" date="2023-06" db="EMBL/GenBank/DDBJ databases">
        <title>Genome sequence of Methancorpusculaceae sp. Cs1.</title>
        <authorList>
            <person name="Protasov E."/>
            <person name="Platt K."/>
            <person name="Poehlein A."/>
            <person name="Daniel R."/>
            <person name="Brune A."/>
        </authorList>
    </citation>
    <scope>NUCLEOTIDE SEQUENCE [LARGE SCALE GENOMIC DNA]</scope>
    <source>
        <strain evidence="1 2">Cs1</strain>
    </source>
</reference>
<gene>
    <name evidence="1" type="ORF">McpCs1_14860</name>
</gene>
<accession>A0AAE4MHA2</accession>
<keyword evidence="2" id="KW-1185">Reference proteome</keyword>
<organism evidence="1 2">
    <name type="scientific">Methanorbis rubei</name>
    <dbReference type="NCBI Taxonomy" id="3028300"/>
    <lineage>
        <taxon>Archaea</taxon>
        <taxon>Methanobacteriati</taxon>
        <taxon>Methanobacteriota</taxon>
        <taxon>Stenosarchaea group</taxon>
        <taxon>Methanomicrobia</taxon>
        <taxon>Methanomicrobiales</taxon>
        <taxon>Methanocorpusculaceae</taxon>
        <taxon>Methanorbis</taxon>
    </lineage>
</organism>
<sequence>MTPPTHFCKTCNAWNPSKSKKIKPGICKKNLSEKHCLMTTHDYSCELWEEKQ</sequence>
<name>A0AAE4MHA2_9EURY</name>
<dbReference type="AlphaFoldDB" id="A0AAE4MHA2"/>
<dbReference type="Proteomes" id="UP001283212">
    <property type="component" value="Unassembled WGS sequence"/>
</dbReference>
<comment type="caution">
    <text evidence="1">The sequence shown here is derived from an EMBL/GenBank/DDBJ whole genome shotgun (WGS) entry which is preliminary data.</text>
</comment>
<dbReference type="EMBL" id="JAWDKB010000006">
    <property type="protein sequence ID" value="MDV0444090.1"/>
    <property type="molecule type" value="Genomic_DNA"/>
</dbReference>
<evidence type="ECO:0000313" key="1">
    <source>
        <dbReference type="EMBL" id="MDV0444090.1"/>
    </source>
</evidence>
<evidence type="ECO:0000313" key="2">
    <source>
        <dbReference type="Proteomes" id="UP001283212"/>
    </source>
</evidence>
<protein>
    <submittedName>
        <fullName evidence="1">Uncharacterized protein</fullName>
    </submittedName>
</protein>
<proteinExistence type="predicted"/>